<dbReference type="RefSeq" id="XP_022811059.1">
    <property type="nucleotide sequence ID" value="XM_022957098.1"/>
</dbReference>
<reference evidence="3" key="3">
    <citation type="submission" date="2014-05" db="EMBL/GenBank/DDBJ databases">
        <authorList>
            <person name="Aslett M.A."/>
            <person name="De Silva N."/>
        </authorList>
    </citation>
    <scope>NUCLEOTIDE SEQUENCE</scope>
    <source>
        <strain evidence="3">17X</strain>
    </source>
</reference>
<dbReference type="VEuPathDB" id="PlasmoDB:PY06511"/>
<evidence type="ECO:0000313" key="3">
    <source>
        <dbReference type="EMBL" id="VTZ71894.1"/>
    </source>
</evidence>
<dbReference type="VEuPathDB" id="PlasmoDB:PYYM_0038400"/>
<name>A0A077W7M1_PLAYE</name>
<evidence type="ECO:0000256" key="1">
    <source>
        <dbReference type="SAM" id="Phobius"/>
    </source>
</evidence>
<evidence type="ECO:0000313" key="2">
    <source>
        <dbReference type="EMBL" id="CDS44577.1"/>
    </source>
</evidence>
<feature type="transmembrane region" description="Helical" evidence="1">
    <location>
        <begin position="280"/>
        <end position="305"/>
    </location>
</feature>
<evidence type="ECO:0000313" key="4">
    <source>
        <dbReference type="Proteomes" id="UP000072874"/>
    </source>
</evidence>
<reference evidence="2" key="2">
    <citation type="submission" date="2014-05" db="EMBL/GenBank/DDBJ databases">
        <authorList>
            <person name="Aslett A.Martin."/>
            <person name="De Silva Nishadi"/>
        </authorList>
    </citation>
    <scope>NUCLEOTIDE SEQUENCE</scope>
    <source>
        <strain evidence="2">YM</strain>
    </source>
</reference>
<dbReference type="InterPro" id="IPR006477">
    <property type="entry name" value="Yir_bir_cir"/>
</dbReference>
<dbReference type="OrthoDB" id="534666at2759"/>
<gene>
    <name evidence="3" type="ORF">PY17X_0219901</name>
    <name evidence="2" type="ORF">PYYM_0038400</name>
</gene>
<reference evidence="3" key="4">
    <citation type="submission" date="2019-05" db="EMBL/GenBank/DDBJ databases">
        <authorList>
            <consortium name="Pathogen Informatics"/>
        </authorList>
    </citation>
    <scope>NUCLEOTIDE SEQUENCE</scope>
    <source>
        <strain evidence="3">17X</strain>
    </source>
</reference>
<dbReference type="AlphaFoldDB" id="A0A077W7M1"/>
<keyword evidence="1" id="KW-0812">Transmembrane</keyword>
<accession>A0A077W7M1</accession>
<reference evidence="3 4" key="1">
    <citation type="journal article" date="2014" name="BMC Biol.">
        <title>A comprehensive evaluation of rodent malaria parasite genomes and gene expression.</title>
        <authorList>
            <person name="Otto T.D."/>
            <person name="Bohme U."/>
            <person name="Jackson A.P."/>
            <person name="Hunt M."/>
            <person name="Franke-Fayard B."/>
            <person name="Hoeijmakers W.A."/>
            <person name="Religa A.A."/>
            <person name="Robertson L."/>
            <person name="Sanders M."/>
            <person name="Ogun S.A."/>
            <person name="Cunningham D."/>
            <person name="Erhart A."/>
            <person name="Billker O."/>
            <person name="Khan S.M."/>
            <person name="Stunnenberg H.G."/>
            <person name="Langhorne J."/>
            <person name="Holder A.A."/>
            <person name="Waters A.P."/>
            <person name="Newbold C.I."/>
            <person name="Pain A."/>
            <person name="Berriman M."/>
            <person name="Janse C.J."/>
        </authorList>
    </citation>
    <scope>NUCLEOTIDE SEQUENCE [LARGE SCALE GENOMIC DNA]</scope>
    <source>
        <strain evidence="3 4">17X</strain>
        <strain evidence="2">YM</strain>
    </source>
</reference>
<proteinExistence type="predicted"/>
<dbReference type="KEGG" id="pyo:PY17X_0219901"/>
<dbReference type="VEuPathDB" id="PlasmoDB:PY17X_0219901"/>
<dbReference type="NCBIfam" id="TIGR01590">
    <property type="entry name" value="yir-bir-cir_Pla"/>
    <property type="match status" value="1"/>
</dbReference>
<dbReference type="Pfam" id="PF06022">
    <property type="entry name" value="Cir_Bir_Yir"/>
    <property type="match status" value="1"/>
</dbReference>
<organism evidence="3 4">
    <name type="scientific">Plasmodium yoelii</name>
    <dbReference type="NCBI Taxonomy" id="5861"/>
    <lineage>
        <taxon>Eukaryota</taxon>
        <taxon>Sar</taxon>
        <taxon>Alveolata</taxon>
        <taxon>Apicomplexa</taxon>
        <taxon>Aconoidasida</taxon>
        <taxon>Haemosporida</taxon>
        <taxon>Plasmodiidae</taxon>
        <taxon>Plasmodium</taxon>
        <taxon>Plasmodium (Vinckeia)</taxon>
    </lineage>
</organism>
<keyword evidence="1" id="KW-0472">Membrane</keyword>
<keyword evidence="1" id="KW-1133">Transmembrane helix</keyword>
<dbReference type="EMBL" id="LM993656">
    <property type="protein sequence ID" value="VTZ71894.1"/>
    <property type="molecule type" value="Genomic_DNA"/>
</dbReference>
<dbReference type="VEuPathDB" id="PlasmoDB:Py17XNL_000202766"/>
<dbReference type="GeneID" id="3830480"/>
<dbReference type="Proteomes" id="UP000072874">
    <property type="component" value="Chromosome 2"/>
</dbReference>
<protein>
    <submittedName>
        <fullName evidence="3">PIR protein</fullName>
    </submittedName>
    <submittedName>
        <fullName evidence="2">YIR protein</fullName>
    </submittedName>
</protein>
<sequence>MDNQICLRFDKLRSYLPDDLNNSTSKDIHGLGNIKNYCPIVGSENKCKTEADKINAGFLWLFEQNIINRITGFKGSSDKKHKVFIIYIMIWLSYMLSLKKVNNINNLNEFYELHIKDNTHYNTCKKYKNNNYNDCSNSLKDKTGYNNFKEFIEANKCLMNIGIDDVSNLYAALKSLCKMYTEVDANDRTSKNYLVKANEFVKKYDELNKHPNITKYSPYYQVLSTLSNDYNNFKNYCKENQFDCDDIQSISPIKIKENSIQDSGQKSEVTSSSSSITNKLIPVLSIIVAIPIFLGIFYKYSLFGFRKRFQKQKLREKLKK</sequence>
<dbReference type="EMBL" id="LK023181">
    <property type="protein sequence ID" value="CDS44577.1"/>
    <property type="molecule type" value="Genomic_DNA"/>
</dbReference>